<dbReference type="GeneID" id="97548814"/>
<evidence type="ECO:0000256" key="1">
    <source>
        <dbReference type="ARBA" id="ARBA00004141"/>
    </source>
</evidence>
<dbReference type="OrthoDB" id="148346at2157"/>
<feature type="transmembrane region" description="Helical" evidence="5">
    <location>
        <begin position="115"/>
        <end position="137"/>
    </location>
</feature>
<reference evidence="6 7" key="1">
    <citation type="submission" date="2018-05" db="EMBL/GenBank/DDBJ databases">
        <title>Draft genome of Methanospirillum lacunae Ki8-1.</title>
        <authorList>
            <person name="Dueholm M.S."/>
            <person name="Nielsen P.H."/>
            <person name="Bakmann L.F."/>
            <person name="Otzen D.E."/>
        </authorList>
    </citation>
    <scope>NUCLEOTIDE SEQUENCE [LARGE SCALE GENOMIC DNA]</scope>
    <source>
        <strain evidence="6 7">Ki8-1</strain>
    </source>
</reference>
<keyword evidence="6" id="KW-0808">Transferase</keyword>
<dbReference type="PANTHER" id="PTHR43847">
    <property type="entry name" value="BLL3993 PROTEIN"/>
    <property type="match status" value="1"/>
</dbReference>
<dbReference type="Gene3D" id="1.20.120.1630">
    <property type="match status" value="1"/>
</dbReference>
<dbReference type="Pfam" id="PF04140">
    <property type="entry name" value="ICMT"/>
    <property type="match status" value="1"/>
</dbReference>
<feature type="transmembrane region" description="Helical" evidence="5">
    <location>
        <begin position="173"/>
        <end position="202"/>
    </location>
</feature>
<dbReference type="Proteomes" id="UP000245657">
    <property type="component" value="Unassembled WGS sequence"/>
</dbReference>
<organism evidence="6 7">
    <name type="scientific">Methanospirillum lacunae</name>
    <dbReference type="NCBI Taxonomy" id="668570"/>
    <lineage>
        <taxon>Archaea</taxon>
        <taxon>Methanobacteriati</taxon>
        <taxon>Methanobacteriota</taxon>
        <taxon>Stenosarchaea group</taxon>
        <taxon>Methanomicrobia</taxon>
        <taxon>Methanomicrobiales</taxon>
        <taxon>Methanospirillaceae</taxon>
        <taxon>Methanospirillum</taxon>
    </lineage>
</organism>
<dbReference type="AlphaFoldDB" id="A0A2V2N8C1"/>
<dbReference type="GO" id="GO:0004671">
    <property type="term" value="F:protein C-terminal S-isoprenylcysteine carboxyl O-methyltransferase activity"/>
    <property type="evidence" value="ECO:0007669"/>
    <property type="project" value="InterPro"/>
</dbReference>
<comment type="caution">
    <text evidence="6">The sequence shown here is derived from an EMBL/GenBank/DDBJ whole genome shotgun (WGS) entry which is preliminary data.</text>
</comment>
<protein>
    <submittedName>
        <fullName evidence="6">Isoprenylcysteine carboxylmethyltransferase family protein</fullName>
    </submittedName>
</protein>
<feature type="transmembrane region" description="Helical" evidence="5">
    <location>
        <begin position="85"/>
        <end position="103"/>
    </location>
</feature>
<name>A0A2V2N8C1_9EURY</name>
<evidence type="ECO:0000256" key="3">
    <source>
        <dbReference type="ARBA" id="ARBA00022989"/>
    </source>
</evidence>
<evidence type="ECO:0000313" key="7">
    <source>
        <dbReference type="Proteomes" id="UP000245657"/>
    </source>
</evidence>
<comment type="subcellular location">
    <subcellularLocation>
        <location evidence="1">Membrane</location>
        <topology evidence="1">Multi-pass membrane protein</topology>
    </subcellularLocation>
</comment>
<gene>
    <name evidence="6" type="ORF">DK846_05980</name>
</gene>
<evidence type="ECO:0000256" key="4">
    <source>
        <dbReference type="ARBA" id="ARBA00023136"/>
    </source>
</evidence>
<feature type="transmembrane region" description="Helical" evidence="5">
    <location>
        <begin position="16"/>
        <end position="36"/>
    </location>
</feature>
<keyword evidence="6" id="KW-0489">Methyltransferase</keyword>
<keyword evidence="4 5" id="KW-0472">Membrane</keyword>
<evidence type="ECO:0000256" key="5">
    <source>
        <dbReference type="SAM" id="Phobius"/>
    </source>
</evidence>
<dbReference type="InterPro" id="IPR052527">
    <property type="entry name" value="Metal_cation-efflux_comp"/>
</dbReference>
<keyword evidence="7" id="KW-1185">Reference proteome</keyword>
<dbReference type="RefSeq" id="WP_109968029.1">
    <property type="nucleotide sequence ID" value="NZ_CP176093.1"/>
</dbReference>
<dbReference type="InterPro" id="IPR007269">
    <property type="entry name" value="ICMT_MeTrfase"/>
</dbReference>
<feature type="transmembrane region" description="Helical" evidence="5">
    <location>
        <begin position="42"/>
        <end position="64"/>
    </location>
</feature>
<accession>A0A2V2N8C1</accession>
<evidence type="ECO:0000313" key="6">
    <source>
        <dbReference type="EMBL" id="PWR72517.1"/>
    </source>
</evidence>
<dbReference type="EMBL" id="QGMY01000006">
    <property type="protein sequence ID" value="PWR72517.1"/>
    <property type="molecule type" value="Genomic_DNA"/>
</dbReference>
<keyword evidence="2 5" id="KW-0812">Transmembrane</keyword>
<proteinExistence type="predicted"/>
<evidence type="ECO:0000256" key="2">
    <source>
        <dbReference type="ARBA" id="ARBA00022692"/>
    </source>
</evidence>
<keyword evidence="3 5" id="KW-1133">Transmembrane helix</keyword>
<dbReference type="GO" id="GO:0032259">
    <property type="term" value="P:methylation"/>
    <property type="evidence" value="ECO:0007669"/>
    <property type="project" value="UniProtKB-KW"/>
</dbReference>
<dbReference type="PANTHER" id="PTHR43847:SF1">
    <property type="entry name" value="BLL3993 PROTEIN"/>
    <property type="match status" value="1"/>
</dbReference>
<dbReference type="GO" id="GO:0016020">
    <property type="term" value="C:membrane"/>
    <property type="evidence" value="ECO:0007669"/>
    <property type="project" value="UniProtKB-SubCell"/>
</dbReference>
<sequence length="234" mass="27172">MTDFLDNKRNANTKSIFSIIKILLFFNLPNGILLFLSAGTVYWAMGWLYILIFLITNSFISIYINSDLSNERIKKHTNSKKWDHYLLILIFLFGVIVWIIAGLDHRFGWSGNIPITIQVFSTLMVIFGNVLFTWGILSNNYFSTTVRIQSERGHLVISHGPYRFLRHPGYLGVCSYTIFQCFMLGSVWALVPAAVVVVAFVIRTYLEDETLQRELTGYKEYAKNVRYRLIPEMW</sequence>